<gene>
    <name evidence="2" type="ORF">FS935_18410</name>
</gene>
<organism evidence="2 3">
    <name type="scientific">Metabacillus litoralis</name>
    <dbReference type="NCBI Taxonomy" id="152268"/>
    <lineage>
        <taxon>Bacteria</taxon>
        <taxon>Bacillati</taxon>
        <taxon>Bacillota</taxon>
        <taxon>Bacilli</taxon>
        <taxon>Bacillales</taxon>
        <taxon>Bacillaceae</taxon>
        <taxon>Metabacillus</taxon>
    </lineage>
</organism>
<name>A0A5C6VQJ1_9BACI</name>
<keyword evidence="1" id="KW-0472">Membrane</keyword>
<sequence>MKWYVILTGLSLVTTVLALFQIFQLCSGFKIIKIRKKLSQDWVDENSNKIKIAISMIGISCILGTVGILIRPY</sequence>
<keyword evidence="1" id="KW-1133">Transmembrane helix</keyword>
<accession>A0A5C6VQJ1</accession>
<keyword evidence="3" id="KW-1185">Reference proteome</keyword>
<dbReference type="EMBL" id="VOQF01000013">
    <property type="protein sequence ID" value="TXC86025.1"/>
    <property type="molecule type" value="Genomic_DNA"/>
</dbReference>
<comment type="caution">
    <text evidence="2">The sequence shown here is derived from an EMBL/GenBank/DDBJ whole genome shotgun (WGS) entry which is preliminary data.</text>
</comment>
<reference evidence="2 3" key="1">
    <citation type="journal article" date="2005" name="Int. J. Syst. Evol. Microbiol.">
        <title>Bacillus litoralis sp. nov., isolated from a tidal flat of the Yellow Sea in Korea.</title>
        <authorList>
            <person name="Yoon J.H."/>
            <person name="Oh T.K."/>
        </authorList>
    </citation>
    <scope>NUCLEOTIDE SEQUENCE [LARGE SCALE GENOMIC DNA]</scope>
    <source>
        <strain evidence="2 3">SW-211</strain>
    </source>
</reference>
<proteinExistence type="predicted"/>
<feature type="transmembrane region" description="Helical" evidence="1">
    <location>
        <begin position="52"/>
        <end position="70"/>
    </location>
</feature>
<evidence type="ECO:0000313" key="3">
    <source>
        <dbReference type="Proteomes" id="UP000321363"/>
    </source>
</evidence>
<dbReference type="Proteomes" id="UP000321363">
    <property type="component" value="Unassembled WGS sequence"/>
</dbReference>
<dbReference type="AlphaFoldDB" id="A0A5C6VQJ1"/>
<protein>
    <submittedName>
        <fullName evidence="2">Uncharacterized protein</fullName>
    </submittedName>
</protein>
<dbReference type="RefSeq" id="WP_146950116.1">
    <property type="nucleotide sequence ID" value="NZ_VOQF01000013.1"/>
</dbReference>
<keyword evidence="1" id="KW-0812">Transmembrane</keyword>
<evidence type="ECO:0000313" key="2">
    <source>
        <dbReference type="EMBL" id="TXC86025.1"/>
    </source>
</evidence>
<evidence type="ECO:0000256" key="1">
    <source>
        <dbReference type="SAM" id="Phobius"/>
    </source>
</evidence>